<evidence type="ECO:0000256" key="5">
    <source>
        <dbReference type="PIRSR" id="PIRSR000097-2"/>
    </source>
</evidence>
<evidence type="ECO:0000256" key="4">
    <source>
        <dbReference type="PIRSR" id="PIRSR000097-1"/>
    </source>
</evidence>
<dbReference type="EMBL" id="JARKHS020004551">
    <property type="protein sequence ID" value="KAK8784457.1"/>
    <property type="molecule type" value="Genomic_DNA"/>
</dbReference>
<comment type="caution">
    <text evidence="8">The sequence shown here is derived from an EMBL/GenBank/DDBJ whole genome shotgun (WGS) entry which is preliminary data.</text>
</comment>
<dbReference type="PROSITE" id="PS00062">
    <property type="entry name" value="ALDOKETO_REDUCTASE_2"/>
    <property type="match status" value="1"/>
</dbReference>
<proteinExistence type="inferred from homology"/>
<organism evidence="8 9">
    <name type="scientific">Amblyomma americanum</name>
    <name type="common">Lone star tick</name>
    <dbReference type="NCBI Taxonomy" id="6943"/>
    <lineage>
        <taxon>Eukaryota</taxon>
        <taxon>Metazoa</taxon>
        <taxon>Ecdysozoa</taxon>
        <taxon>Arthropoda</taxon>
        <taxon>Chelicerata</taxon>
        <taxon>Arachnida</taxon>
        <taxon>Acari</taxon>
        <taxon>Parasitiformes</taxon>
        <taxon>Ixodida</taxon>
        <taxon>Ixodoidea</taxon>
        <taxon>Ixodidae</taxon>
        <taxon>Amblyomminae</taxon>
        <taxon>Amblyomma</taxon>
    </lineage>
</organism>
<dbReference type="InterPro" id="IPR036812">
    <property type="entry name" value="NAD(P)_OxRdtase_dom_sf"/>
</dbReference>
<dbReference type="PRINTS" id="PR00069">
    <property type="entry name" value="ALDKETRDTASE"/>
</dbReference>
<dbReference type="AlphaFoldDB" id="A0AAQ4FB36"/>
<keyword evidence="3" id="KW-0560">Oxidoreductase</keyword>
<evidence type="ECO:0000313" key="8">
    <source>
        <dbReference type="EMBL" id="KAK8784457.1"/>
    </source>
</evidence>
<dbReference type="Pfam" id="PF00248">
    <property type="entry name" value="Aldo_ket_red"/>
    <property type="match status" value="1"/>
</dbReference>
<evidence type="ECO:0000313" key="9">
    <source>
        <dbReference type="Proteomes" id="UP001321473"/>
    </source>
</evidence>
<dbReference type="PIRSF" id="PIRSF000097">
    <property type="entry name" value="AKR"/>
    <property type="match status" value="1"/>
</dbReference>
<feature type="site" description="Lowers pKa of active site Tyr" evidence="6">
    <location>
        <position position="126"/>
    </location>
</feature>
<evidence type="ECO:0000256" key="1">
    <source>
        <dbReference type="ARBA" id="ARBA00007905"/>
    </source>
</evidence>
<feature type="binding site" evidence="5">
    <location>
        <position position="159"/>
    </location>
    <ligand>
        <name>substrate</name>
    </ligand>
</feature>
<dbReference type="SUPFAM" id="SSF51430">
    <property type="entry name" value="NAD(P)-linked oxidoreductase"/>
    <property type="match status" value="1"/>
</dbReference>
<dbReference type="PROSITE" id="PS00798">
    <property type="entry name" value="ALDOKETO_REDUCTASE_1"/>
    <property type="match status" value="1"/>
</dbReference>
<keyword evidence="2" id="KW-0521">NADP</keyword>
<evidence type="ECO:0000256" key="2">
    <source>
        <dbReference type="ARBA" id="ARBA00022857"/>
    </source>
</evidence>
<dbReference type="Proteomes" id="UP001321473">
    <property type="component" value="Unassembled WGS sequence"/>
</dbReference>
<feature type="domain" description="NADP-dependent oxidoreductase" evidence="7">
    <location>
        <begin position="64"/>
        <end position="339"/>
    </location>
</feature>
<dbReference type="PANTHER" id="PTHR11732">
    <property type="entry name" value="ALDO/KETO REDUCTASE"/>
    <property type="match status" value="1"/>
</dbReference>
<sequence length="362" mass="40514">MLLTLSCADQLQPTAASLQAVLGGLSGLRTDLSLLLLCAQGALEENVVALRSFGLSSGYKIPTIGLGTWKSQVGQVYEAVKIAIDAGYRHIDCAFAYQNEEEVGRAIADKIKDGTVERKDLWITGKCWNTYHSRSKVFECCELSLKKLCLDYFDLYLMHWPMGYQEGGEMFPKNEAGDFIFSDVDYLETWAAMEECVEKGLVRSIGVCNFNKDQLLRLLGAAKIKPAMLQVECHPYLNQSDLINFCKEHDVAVTAYSPLGSPDRPWAKAGDPLLMEEPAIKAIAEAHGKTAAQVLIRYQIERGVIVIPKSVTKERIISNLDVFDFKLTPKEMETINGFNRNHRFLHLSWISSHKYYPFQGSA</sequence>
<dbReference type="InterPro" id="IPR020471">
    <property type="entry name" value="AKR"/>
</dbReference>
<dbReference type="Gene3D" id="3.20.20.100">
    <property type="entry name" value="NADP-dependent oxidoreductase domain"/>
    <property type="match status" value="1"/>
</dbReference>
<evidence type="ECO:0000256" key="6">
    <source>
        <dbReference type="PIRSR" id="PIRSR000097-3"/>
    </source>
</evidence>
<dbReference type="GO" id="GO:0016491">
    <property type="term" value="F:oxidoreductase activity"/>
    <property type="evidence" value="ECO:0007669"/>
    <property type="project" value="UniProtKB-KW"/>
</dbReference>
<name>A0AAQ4FB36_AMBAM</name>
<evidence type="ECO:0000259" key="7">
    <source>
        <dbReference type="Pfam" id="PF00248"/>
    </source>
</evidence>
<evidence type="ECO:0000256" key="3">
    <source>
        <dbReference type="ARBA" id="ARBA00023002"/>
    </source>
</evidence>
<feature type="active site" description="Proton donor" evidence="4">
    <location>
        <position position="97"/>
    </location>
</feature>
<comment type="similarity">
    <text evidence="1">Belongs to the aldo/keto reductase family.</text>
</comment>
<keyword evidence="9" id="KW-1185">Reference proteome</keyword>
<dbReference type="InterPro" id="IPR023210">
    <property type="entry name" value="NADP_OxRdtase_dom"/>
</dbReference>
<dbReference type="FunFam" id="3.20.20.100:FF:000006">
    <property type="entry name" value="Aldo-keto reductase family 1 member A1"/>
    <property type="match status" value="1"/>
</dbReference>
<dbReference type="PROSITE" id="PS00063">
    <property type="entry name" value="ALDOKETO_REDUCTASE_3"/>
    <property type="match status" value="1"/>
</dbReference>
<reference evidence="8 9" key="1">
    <citation type="journal article" date="2023" name="Arcadia Sci">
        <title>De novo assembly of a long-read Amblyomma americanum tick genome.</title>
        <authorList>
            <person name="Chou S."/>
            <person name="Poskanzer K.E."/>
            <person name="Rollins M."/>
            <person name="Thuy-Boun P.S."/>
        </authorList>
    </citation>
    <scope>NUCLEOTIDE SEQUENCE [LARGE SCALE GENOMIC DNA]</scope>
    <source>
        <strain evidence="8">F_SG_1</strain>
        <tissue evidence="8">Salivary glands</tissue>
    </source>
</reference>
<protein>
    <recommendedName>
        <fullName evidence="7">NADP-dependent oxidoreductase domain-containing protein</fullName>
    </recommendedName>
</protein>
<dbReference type="InterPro" id="IPR018170">
    <property type="entry name" value="Aldo/ket_reductase_CS"/>
</dbReference>
<accession>A0AAQ4FB36</accession>
<gene>
    <name evidence="8" type="ORF">V5799_009177</name>
</gene>